<dbReference type="PROSITE" id="PS52016">
    <property type="entry name" value="TONB_DEPENDENT_REC_3"/>
    <property type="match status" value="1"/>
</dbReference>
<sequence length="689" mass="74265">MTILSFTARRSVTAFLLCSIALPVFAETAKKDATTVDLDTIYVEGAAMQTDGTTVTLDKEALATAPALDGGALMSTIPGIEGSRMGGHGIDIILRGMSKNQINIIDAGSFTYGGCPSRMDPPTSIASFYRADRIVVEKGYSSVTNGPGAPAGTVRLERDAPEFEAGKKVSGSLTVGGSSNSEAKEVSGTLAFDLGHGFYLETSGEYKTANDYKDGSGRDVRAGYTQKSTGVTLGYKNNGVDLALDVEHDRAEDVEFAGAAMDSPLSKTETIRLRGGVDLSYGPLTRIEGSVYRSDVDHRMDNYSLRSPTNMAMLSPTTSDTHGGKLEGKLDFGRTKATVGIDYQSNSRTALGYMAMSSAMIDLDSPYSLTWPDVTIAQTGLYVQTETMLSASDTLRAGLRYDHVHADVGKADQSVNGYSPNDYYTEVYGTSYDHARSEDNVGGLLRYEHQFDAQTKAFIGLSRAVRTADANERAMARGSMGVASYVGNPDIAPEKHNQLDIGFQTTRENWSLNASAFYDRVDDYILQEIVTTSTGSSRTQYRNVGADLSGVEVLGSYSYGAWLFAGDATWTHGENTSDDTALAQIPPLSGSLSATWSADLWSAGARVNWASRQNRIDPSIDPGKTAGWATLDLFGSYQLRDNVRLMGGVDNLLDKTYARHLNRKSVFDTTVPRVNEPGRTAYLSVQMTF</sequence>
<evidence type="ECO:0000256" key="6">
    <source>
        <dbReference type="ARBA" id="ARBA00023136"/>
    </source>
</evidence>
<gene>
    <name evidence="14" type="ORF">RPE78_16505</name>
</gene>
<dbReference type="InterPro" id="IPR036942">
    <property type="entry name" value="Beta-barrel_TonB_sf"/>
</dbReference>
<dbReference type="InterPro" id="IPR037066">
    <property type="entry name" value="Plug_dom_sf"/>
</dbReference>
<evidence type="ECO:0000256" key="10">
    <source>
        <dbReference type="SAM" id="MobiDB-lite"/>
    </source>
</evidence>
<evidence type="ECO:0000256" key="1">
    <source>
        <dbReference type="ARBA" id="ARBA00004571"/>
    </source>
</evidence>
<evidence type="ECO:0000256" key="11">
    <source>
        <dbReference type="SAM" id="SignalP"/>
    </source>
</evidence>
<evidence type="ECO:0000256" key="5">
    <source>
        <dbReference type="ARBA" id="ARBA00023077"/>
    </source>
</evidence>
<comment type="subcellular location">
    <subcellularLocation>
        <location evidence="1 8">Cell outer membrane</location>
        <topology evidence="1 8">Multi-pass membrane protein</topology>
    </subcellularLocation>
</comment>
<dbReference type="InterPro" id="IPR039426">
    <property type="entry name" value="TonB-dep_rcpt-like"/>
</dbReference>
<feature type="compositionally biased region" description="Polar residues" evidence="10">
    <location>
        <begin position="308"/>
        <end position="321"/>
    </location>
</feature>
<dbReference type="Gene3D" id="2.40.170.20">
    <property type="entry name" value="TonB-dependent receptor, beta-barrel domain"/>
    <property type="match status" value="1"/>
</dbReference>
<evidence type="ECO:0000256" key="8">
    <source>
        <dbReference type="PROSITE-ProRule" id="PRU01360"/>
    </source>
</evidence>
<dbReference type="InterPro" id="IPR000531">
    <property type="entry name" value="Beta-barrel_TonB"/>
</dbReference>
<evidence type="ECO:0000259" key="12">
    <source>
        <dbReference type="Pfam" id="PF00593"/>
    </source>
</evidence>
<evidence type="ECO:0000256" key="2">
    <source>
        <dbReference type="ARBA" id="ARBA00022448"/>
    </source>
</evidence>
<evidence type="ECO:0000256" key="7">
    <source>
        <dbReference type="ARBA" id="ARBA00023237"/>
    </source>
</evidence>
<accession>A0ABZ1E465</accession>
<keyword evidence="6 8" id="KW-0472">Membrane</keyword>
<keyword evidence="15" id="KW-1185">Reference proteome</keyword>
<organism evidence="14 15">
    <name type="scientific">Thioclava litoralis</name>
    <dbReference type="NCBI Taxonomy" id="3076557"/>
    <lineage>
        <taxon>Bacteria</taxon>
        <taxon>Pseudomonadati</taxon>
        <taxon>Pseudomonadota</taxon>
        <taxon>Alphaproteobacteria</taxon>
        <taxon>Rhodobacterales</taxon>
        <taxon>Paracoccaceae</taxon>
        <taxon>Thioclava</taxon>
    </lineage>
</organism>
<feature type="domain" description="TonB-dependent receptor plug" evidence="13">
    <location>
        <begin position="48"/>
        <end position="153"/>
    </location>
</feature>
<keyword evidence="14" id="KW-0675">Receptor</keyword>
<evidence type="ECO:0000256" key="9">
    <source>
        <dbReference type="RuleBase" id="RU003357"/>
    </source>
</evidence>
<feature type="chain" id="PRO_5045388236" evidence="11">
    <location>
        <begin position="27"/>
        <end position="689"/>
    </location>
</feature>
<feature type="signal peptide" evidence="11">
    <location>
        <begin position="1"/>
        <end position="26"/>
    </location>
</feature>
<comment type="similarity">
    <text evidence="8 9">Belongs to the TonB-dependent receptor family.</text>
</comment>
<dbReference type="Proteomes" id="UP001623290">
    <property type="component" value="Plasmid unnamed2"/>
</dbReference>
<reference evidence="14 15" key="1">
    <citation type="submission" date="2023-09" db="EMBL/GenBank/DDBJ databases">
        <title>Thioclava shenzhenensis sp. nov., a multidrug resistant bacteria-antagonizing species isolated from coastal seawater.</title>
        <authorList>
            <person name="Long M."/>
        </authorList>
    </citation>
    <scope>NUCLEOTIDE SEQUENCE [LARGE SCALE GENOMIC DNA]</scope>
    <source>
        <strain evidence="14 15">FTW29</strain>
        <plasmid evidence="14 15">unnamed2</plasmid>
    </source>
</reference>
<evidence type="ECO:0000259" key="13">
    <source>
        <dbReference type="Pfam" id="PF07715"/>
    </source>
</evidence>
<evidence type="ECO:0000256" key="3">
    <source>
        <dbReference type="ARBA" id="ARBA00022452"/>
    </source>
</evidence>
<feature type="region of interest" description="Disordered" evidence="10">
    <location>
        <begin position="308"/>
        <end position="328"/>
    </location>
</feature>
<dbReference type="Pfam" id="PF07715">
    <property type="entry name" value="Plug"/>
    <property type="match status" value="1"/>
</dbReference>
<keyword evidence="14" id="KW-0614">Plasmid</keyword>
<dbReference type="PANTHER" id="PTHR30069">
    <property type="entry name" value="TONB-DEPENDENT OUTER MEMBRANE RECEPTOR"/>
    <property type="match status" value="1"/>
</dbReference>
<name>A0ABZ1E465_9RHOB</name>
<keyword evidence="3 8" id="KW-1134">Transmembrane beta strand</keyword>
<dbReference type="PANTHER" id="PTHR30069:SF49">
    <property type="entry name" value="OUTER MEMBRANE PROTEIN C"/>
    <property type="match status" value="1"/>
</dbReference>
<evidence type="ECO:0000313" key="14">
    <source>
        <dbReference type="EMBL" id="WRY35822.1"/>
    </source>
</evidence>
<evidence type="ECO:0000313" key="15">
    <source>
        <dbReference type="Proteomes" id="UP001623290"/>
    </source>
</evidence>
<dbReference type="Gene3D" id="2.170.130.10">
    <property type="entry name" value="TonB-dependent receptor, plug domain"/>
    <property type="match status" value="1"/>
</dbReference>
<dbReference type="RefSeq" id="WP_330629570.1">
    <property type="nucleotide sequence ID" value="NZ_CP135445.1"/>
</dbReference>
<dbReference type="CDD" id="cd01347">
    <property type="entry name" value="ligand_gated_channel"/>
    <property type="match status" value="1"/>
</dbReference>
<geneLocation type="plasmid" evidence="14 15">
    <name>unnamed2</name>
</geneLocation>
<keyword evidence="11" id="KW-0732">Signal</keyword>
<proteinExistence type="inferred from homology"/>
<evidence type="ECO:0000256" key="4">
    <source>
        <dbReference type="ARBA" id="ARBA00022692"/>
    </source>
</evidence>
<feature type="domain" description="TonB-dependent receptor-like beta-barrel" evidence="12">
    <location>
        <begin position="210"/>
        <end position="652"/>
    </location>
</feature>
<keyword evidence="2 8" id="KW-0813">Transport</keyword>
<keyword evidence="4 8" id="KW-0812">Transmembrane</keyword>
<keyword evidence="7 8" id="KW-0998">Cell outer membrane</keyword>
<protein>
    <submittedName>
        <fullName evidence="14">TonB-dependent receptor</fullName>
    </submittedName>
</protein>
<dbReference type="InterPro" id="IPR012910">
    <property type="entry name" value="Plug_dom"/>
</dbReference>
<keyword evidence="5 9" id="KW-0798">TonB box</keyword>
<dbReference type="EMBL" id="CP135445">
    <property type="protein sequence ID" value="WRY35822.1"/>
    <property type="molecule type" value="Genomic_DNA"/>
</dbReference>
<dbReference type="Pfam" id="PF00593">
    <property type="entry name" value="TonB_dep_Rec_b-barrel"/>
    <property type="match status" value="1"/>
</dbReference>
<dbReference type="SUPFAM" id="SSF56935">
    <property type="entry name" value="Porins"/>
    <property type="match status" value="1"/>
</dbReference>